<dbReference type="Proteomes" id="UP001219525">
    <property type="component" value="Unassembled WGS sequence"/>
</dbReference>
<evidence type="ECO:0000313" key="2">
    <source>
        <dbReference type="EMBL" id="KAJ7230238.1"/>
    </source>
</evidence>
<dbReference type="AlphaFoldDB" id="A0AAD7E5Q4"/>
<comment type="caution">
    <text evidence="2">The sequence shown here is derived from an EMBL/GenBank/DDBJ whole genome shotgun (WGS) entry which is preliminary data.</text>
</comment>
<accession>A0AAD7E5Q4</accession>
<evidence type="ECO:0000256" key="1">
    <source>
        <dbReference type="SAM" id="Phobius"/>
    </source>
</evidence>
<sequence length="167" mass="18497">MHRIQESSGSFRKSLVSLTSYHVAPGVTRNSSDLISPTNSFVMMRARPVTGFRAASVAARFQLRRAPVRLTGFAAPSFNFSTCRPLRLEKHLPPGPQLDPSGTTPPPLPKKLDRWEELGISKNMKIVLIVILTILGTVETFVWAKGILGWYYGAPKEDEYASIEAVK</sequence>
<evidence type="ECO:0000313" key="3">
    <source>
        <dbReference type="Proteomes" id="UP001219525"/>
    </source>
</evidence>
<proteinExistence type="predicted"/>
<dbReference type="EMBL" id="JARJCW010000001">
    <property type="protein sequence ID" value="KAJ7230238.1"/>
    <property type="molecule type" value="Genomic_DNA"/>
</dbReference>
<gene>
    <name evidence="2" type="ORF">GGX14DRAFT_582527</name>
</gene>
<feature type="transmembrane region" description="Helical" evidence="1">
    <location>
        <begin position="126"/>
        <end position="152"/>
    </location>
</feature>
<name>A0AAD7E5Q4_9AGAR</name>
<protein>
    <submittedName>
        <fullName evidence="2">Uncharacterized protein</fullName>
    </submittedName>
</protein>
<keyword evidence="1" id="KW-0812">Transmembrane</keyword>
<organism evidence="2 3">
    <name type="scientific">Mycena pura</name>
    <dbReference type="NCBI Taxonomy" id="153505"/>
    <lineage>
        <taxon>Eukaryota</taxon>
        <taxon>Fungi</taxon>
        <taxon>Dikarya</taxon>
        <taxon>Basidiomycota</taxon>
        <taxon>Agaricomycotina</taxon>
        <taxon>Agaricomycetes</taxon>
        <taxon>Agaricomycetidae</taxon>
        <taxon>Agaricales</taxon>
        <taxon>Marasmiineae</taxon>
        <taxon>Mycenaceae</taxon>
        <taxon>Mycena</taxon>
    </lineage>
</organism>
<keyword evidence="1" id="KW-0472">Membrane</keyword>
<reference evidence="2" key="1">
    <citation type="submission" date="2023-03" db="EMBL/GenBank/DDBJ databases">
        <title>Massive genome expansion in bonnet fungi (Mycena s.s.) driven by repeated elements and novel gene families across ecological guilds.</title>
        <authorList>
            <consortium name="Lawrence Berkeley National Laboratory"/>
            <person name="Harder C.B."/>
            <person name="Miyauchi S."/>
            <person name="Viragh M."/>
            <person name="Kuo A."/>
            <person name="Thoen E."/>
            <person name="Andreopoulos B."/>
            <person name="Lu D."/>
            <person name="Skrede I."/>
            <person name="Drula E."/>
            <person name="Henrissat B."/>
            <person name="Morin E."/>
            <person name="Kohler A."/>
            <person name="Barry K."/>
            <person name="LaButti K."/>
            <person name="Morin E."/>
            <person name="Salamov A."/>
            <person name="Lipzen A."/>
            <person name="Mereny Z."/>
            <person name="Hegedus B."/>
            <person name="Baldrian P."/>
            <person name="Stursova M."/>
            <person name="Weitz H."/>
            <person name="Taylor A."/>
            <person name="Grigoriev I.V."/>
            <person name="Nagy L.G."/>
            <person name="Martin F."/>
            <person name="Kauserud H."/>
        </authorList>
    </citation>
    <scope>NUCLEOTIDE SEQUENCE</scope>
    <source>
        <strain evidence="2">9144</strain>
    </source>
</reference>
<keyword evidence="1" id="KW-1133">Transmembrane helix</keyword>
<keyword evidence="3" id="KW-1185">Reference proteome</keyword>